<dbReference type="InterPro" id="IPR001638">
    <property type="entry name" value="Solute-binding_3/MltF_N"/>
</dbReference>
<organism evidence="3 4">
    <name type="scientific">Solimicrobium silvestre</name>
    <dbReference type="NCBI Taxonomy" id="2099400"/>
    <lineage>
        <taxon>Bacteria</taxon>
        <taxon>Pseudomonadati</taxon>
        <taxon>Pseudomonadota</taxon>
        <taxon>Betaproteobacteria</taxon>
        <taxon>Burkholderiales</taxon>
        <taxon>Oxalobacteraceae</taxon>
        <taxon>Solimicrobium</taxon>
    </lineage>
</organism>
<keyword evidence="4" id="KW-1185">Reference proteome</keyword>
<dbReference type="SUPFAM" id="SSF53850">
    <property type="entry name" value="Periplasmic binding protein-like II"/>
    <property type="match status" value="1"/>
</dbReference>
<accession>A0A2S9H3T1</accession>
<sequence length="69" mass="7525">MKLIKATILFCLCAYLQLVAAQTRPLVIVAEDYAPATFMDKGNVTGFDVDIAKAVFDSLGISYEIKLVP</sequence>
<comment type="caution">
    <text evidence="3">The sequence shown here is derived from an EMBL/GenBank/DDBJ whole genome shotgun (WGS) entry which is preliminary data.</text>
</comment>
<dbReference type="RefSeq" id="WP_105530357.1">
    <property type="nucleotide sequence ID" value="NZ_PUGF01000002.1"/>
</dbReference>
<evidence type="ECO:0000259" key="2">
    <source>
        <dbReference type="Pfam" id="PF00497"/>
    </source>
</evidence>
<evidence type="ECO:0000313" key="4">
    <source>
        <dbReference type="Proteomes" id="UP000237839"/>
    </source>
</evidence>
<dbReference type="Proteomes" id="UP000237839">
    <property type="component" value="Unassembled WGS sequence"/>
</dbReference>
<reference evidence="3 4" key="1">
    <citation type="submission" date="2018-02" db="EMBL/GenBank/DDBJ databases">
        <title>Solimicrobium silvestre gen. nov., sp. nov., isolated from alpine forest soil.</title>
        <authorList>
            <person name="Margesin R."/>
            <person name="Albuquerque L."/>
            <person name="Zhang D.-C."/>
            <person name="Froufe H.J.C."/>
            <person name="Severino R."/>
            <person name="Roxo I."/>
            <person name="Egas C."/>
            <person name="Da Costa M.S."/>
        </authorList>
    </citation>
    <scope>NUCLEOTIDE SEQUENCE [LARGE SCALE GENOMIC DNA]</scope>
    <source>
        <strain evidence="3 4">S20-91</strain>
    </source>
</reference>
<protein>
    <submittedName>
        <fullName evidence="3">Bacterial extracellular solute-binding protein, family 3</fullName>
    </submittedName>
</protein>
<feature type="signal peptide" evidence="1">
    <location>
        <begin position="1"/>
        <end position="20"/>
    </location>
</feature>
<dbReference type="Gene3D" id="3.40.190.10">
    <property type="entry name" value="Periplasmic binding protein-like II"/>
    <property type="match status" value="1"/>
</dbReference>
<dbReference type="AlphaFoldDB" id="A0A2S9H3T1"/>
<dbReference type="OrthoDB" id="368476at2"/>
<evidence type="ECO:0000313" key="3">
    <source>
        <dbReference type="EMBL" id="PRC94644.1"/>
    </source>
</evidence>
<evidence type="ECO:0000256" key="1">
    <source>
        <dbReference type="SAM" id="SignalP"/>
    </source>
</evidence>
<proteinExistence type="predicted"/>
<dbReference type="EMBL" id="PUGF01000002">
    <property type="protein sequence ID" value="PRC94644.1"/>
    <property type="molecule type" value="Genomic_DNA"/>
</dbReference>
<dbReference type="Pfam" id="PF00497">
    <property type="entry name" value="SBP_bac_3"/>
    <property type="match status" value="1"/>
</dbReference>
<keyword evidence="1" id="KW-0732">Signal</keyword>
<feature type="chain" id="PRO_5015698695" evidence="1">
    <location>
        <begin position="21"/>
        <end position="69"/>
    </location>
</feature>
<name>A0A2S9H3T1_9BURK</name>
<feature type="domain" description="Solute-binding protein family 3/N-terminal" evidence="2">
    <location>
        <begin position="27"/>
        <end position="68"/>
    </location>
</feature>
<gene>
    <name evidence="3" type="ORF">S2091_0647</name>
</gene>